<dbReference type="InterPro" id="IPR011009">
    <property type="entry name" value="Kinase-like_dom_sf"/>
</dbReference>
<dbReference type="KEGG" id="ngr:NAEGRDRAFT_29590"/>
<keyword evidence="10" id="KW-1185">Reference proteome</keyword>
<comment type="catalytic activity">
    <reaction evidence="1">
        <text>a 1,2-diacyl-sn-glycero-3-phospho-(1D-myo-inositol) + ATP = a 1,2-diacyl-sn-glycero-3-phospho-(1D-myo-inositol-3-phosphate) + ADP + H(+)</text>
        <dbReference type="Rhea" id="RHEA:12709"/>
        <dbReference type="ChEBI" id="CHEBI:15378"/>
        <dbReference type="ChEBI" id="CHEBI:30616"/>
        <dbReference type="ChEBI" id="CHEBI:57880"/>
        <dbReference type="ChEBI" id="CHEBI:58088"/>
        <dbReference type="ChEBI" id="CHEBI:456216"/>
        <dbReference type="EC" id="2.7.1.137"/>
    </reaction>
</comment>
<accession>D2UZA6</accession>
<dbReference type="SUPFAM" id="SSF56112">
    <property type="entry name" value="Protein kinase-like (PK-like)"/>
    <property type="match status" value="1"/>
</dbReference>
<reference evidence="9 10" key="1">
    <citation type="journal article" date="2010" name="Cell">
        <title>The genome of Naegleria gruberi illuminates early eukaryotic versatility.</title>
        <authorList>
            <person name="Fritz-Laylin L.K."/>
            <person name="Prochnik S.E."/>
            <person name="Ginger M.L."/>
            <person name="Dacks J.B."/>
            <person name="Carpenter M.L."/>
            <person name="Field M.C."/>
            <person name="Kuo A."/>
            <person name="Paredez A."/>
            <person name="Chapman J."/>
            <person name="Pham J."/>
            <person name="Shu S."/>
            <person name="Neupane R."/>
            <person name="Cipriano M."/>
            <person name="Mancuso J."/>
            <person name="Tu H."/>
            <person name="Salamov A."/>
            <person name="Lindquist E."/>
            <person name="Shapiro H."/>
            <person name="Lucas S."/>
            <person name="Grigoriev I.V."/>
            <person name="Cande W.Z."/>
            <person name="Fulton C."/>
            <person name="Rokhsar D.S."/>
            <person name="Dawson S.C."/>
        </authorList>
    </citation>
    <scope>NUCLEOTIDE SEQUENCE [LARGE SCALE GENOMIC DNA]</scope>
    <source>
        <strain evidence="9 10">NEG-M</strain>
    </source>
</reference>
<evidence type="ECO:0000256" key="1">
    <source>
        <dbReference type="ARBA" id="ARBA00001498"/>
    </source>
</evidence>
<keyword evidence="4" id="KW-0547">Nucleotide-binding</keyword>
<keyword evidence="5" id="KW-0418">Kinase</keyword>
<dbReference type="GO" id="GO:0005886">
    <property type="term" value="C:plasma membrane"/>
    <property type="evidence" value="ECO:0007669"/>
    <property type="project" value="TreeGrafter"/>
</dbReference>
<evidence type="ECO:0000256" key="4">
    <source>
        <dbReference type="ARBA" id="ARBA00022741"/>
    </source>
</evidence>
<dbReference type="InParanoid" id="D2UZA6"/>
<name>D2UZA6_NAEGR</name>
<evidence type="ECO:0000256" key="2">
    <source>
        <dbReference type="ARBA" id="ARBA00012073"/>
    </source>
</evidence>
<dbReference type="GO" id="GO:0005737">
    <property type="term" value="C:cytoplasm"/>
    <property type="evidence" value="ECO:0007669"/>
    <property type="project" value="TreeGrafter"/>
</dbReference>
<dbReference type="AlphaFoldDB" id="D2UZA6"/>
<dbReference type="Pfam" id="PF00454">
    <property type="entry name" value="PI3_PI4_kinase"/>
    <property type="match status" value="1"/>
</dbReference>
<dbReference type="Gene3D" id="1.25.40.70">
    <property type="entry name" value="Phosphatidylinositol 3-kinase, accessory domain (PIK)"/>
    <property type="match status" value="1"/>
</dbReference>
<evidence type="ECO:0000259" key="7">
    <source>
        <dbReference type="PROSITE" id="PS50290"/>
    </source>
</evidence>
<dbReference type="CDD" id="cd00891">
    <property type="entry name" value="PI3Kc"/>
    <property type="match status" value="1"/>
</dbReference>
<dbReference type="PROSITE" id="PS00915">
    <property type="entry name" value="PI3_4_KINASE_1"/>
    <property type="match status" value="1"/>
</dbReference>
<dbReference type="PROSITE" id="PS51545">
    <property type="entry name" value="PIK_HELICAL"/>
    <property type="match status" value="1"/>
</dbReference>
<dbReference type="GO" id="GO:0032060">
    <property type="term" value="P:bleb assembly"/>
    <property type="evidence" value="ECO:0007669"/>
    <property type="project" value="UniProtKB-ARBA"/>
</dbReference>
<dbReference type="eggNOG" id="KOG0904">
    <property type="taxonomic scope" value="Eukaryota"/>
</dbReference>
<dbReference type="GO" id="GO:0005942">
    <property type="term" value="C:phosphatidylinositol 3-kinase complex"/>
    <property type="evidence" value="ECO:0007669"/>
    <property type="project" value="TreeGrafter"/>
</dbReference>
<dbReference type="PANTHER" id="PTHR10048">
    <property type="entry name" value="PHOSPHATIDYLINOSITOL KINASE"/>
    <property type="match status" value="1"/>
</dbReference>
<dbReference type="Pfam" id="PF00613">
    <property type="entry name" value="PI3Ka"/>
    <property type="match status" value="1"/>
</dbReference>
<dbReference type="InterPro" id="IPR015433">
    <property type="entry name" value="PI3/4_kinase"/>
</dbReference>
<dbReference type="SMART" id="SM00145">
    <property type="entry name" value="PI3Ka"/>
    <property type="match status" value="1"/>
</dbReference>
<dbReference type="GO" id="GO:0050920">
    <property type="term" value="P:regulation of chemotaxis"/>
    <property type="evidence" value="ECO:0007669"/>
    <property type="project" value="UniProtKB-ARBA"/>
</dbReference>
<dbReference type="InterPro" id="IPR042236">
    <property type="entry name" value="PI3K_accessory_sf"/>
</dbReference>
<dbReference type="RefSeq" id="XP_002682656.1">
    <property type="nucleotide sequence ID" value="XM_002682610.1"/>
</dbReference>
<gene>
    <name evidence="9" type="ORF">NAEGRDRAFT_29590</name>
</gene>
<dbReference type="FunFam" id="1.10.1070.11:FF:000001">
    <property type="entry name" value="Phosphatidylinositol 4,5-bisphosphate 3-kinase catalytic subunit"/>
    <property type="match status" value="1"/>
</dbReference>
<dbReference type="VEuPathDB" id="AmoebaDB:NAEGRDRAFT_29590"/>
<dbReference type="InterPro" id="IPR000403">
    <property type="entry name" value="PI3/4_kinase_cat_dom"/>
</dbReference>
<dbReference type="InterPro" id="IPR035448">
    <property type="entry name" value="PI3Kc"/>
</dbReference>
<feature type="domain" description="PIK helical" evidence="8">
    <location>
        <begin position="1"/>
        <end position="167"/>
    </location>
</feature>
<dbReference type="Gene3D" id="1.10.1070.11">
    <property type="entry name" value="Phosphatidylinositol 3-/4-kinase, catalytic domain"/>
    <property type="match status" value="1"/>
</dbReference>
<dbReference type="OrthoDB" id="67688at2759"/>
<evidence type="ECO:0000256" key="3">
    <source>
        <dbReference type="ARBA" id="ARBA00022679"/>
    </source>
</evidence>
<dbReference type="PROSITE" id="PS50290">
    <property type="entry name" value="PI3_4_KINASE_3"/>
    <property type="match status" value="1"/>
</dbReference>
<dbReference type="OMA" id="KFMNSKM"/>
<evidence type="ECO:0000256" key="6">
    <source>
        <dbReference type="ARBA" id="ARBA00022840"/>
    </source>
</evidence>
<feature type="domain" description="PI3K/PI4K catalytic" evidence="7">
    <location>
        <begin position="231"/>
        <end position="505"/>
    </location>
</feature>
<dbReference type="InterPro" id="IPR036940">
    <property type="entry name" value="PI3/4_kinase_cat_sf"/>
</dbReference>
<proteinExistence type="predicted"/>
<dbReference type="PROSITE" id="PS00916">
    <property type="entry name" value="PI3_4_KINASE_2"/>
    <property type="match status" value="1"/>
</dbReference>
<protein>
    <recommendedName>
        <fullName evidence="2">phosphatidylinositol 3-kinase</fullName>
        <ecNumber evidence="2">2.7.1.137</ecNumber>
    </recommendedName>
</protein>
<dbReference type="FunFam" id="3.30.1010.10:FF:000008">
    <property type="entry name" value="Phosphatidylinositol 4,5-bisphosphate 3-kinase catalytic subunit gamma"/>
    <property type="match status" value="1"/>
</dbReference>
<dbReference type="InterPro" id="IPR016024">
    <property type="entry name" value="ARM-type_fold"/>
</dbReference>
<dbReference type="GO" id="GO:0016303">
    <property type="term" value="F:1-phosphatidylinositol-3-kinase activity"/>
    <property type="evidence" value="ECO:0007669"/>
    <property type="project" value="UniProtKB-EC"/>
</dbReference>
<dbReference type="GO" id="GO:0043491">
    <property type="term" value="P:phosphatidylinositol 3-kinase/protein kinase B signal transduction"/>
    <property type="evidence" value="ECO:0007669"/>
    <property type="project" value="TreeGrafter"/>
</dbReference>
<dbReference type="GO" id="GO:0016477">
    <property type="term" value="P:cell migration"/>
    <property type="evidence" value="ECO:0007669"/>
    <property type="project" value="TreeGrafter"/>
</dbReference>
<evidence type="ECO:0000313" key="10">
    <source>
        <dbReference type="Proteomes" id="UP000006671"/>
    </source>
</evidence>
<dbReference type="EC" id="2.7.1.137" evidence="2"/>
<dbReference type="EMBL" id="GG738846">
    <property type="protein sequence ID" value="EFC49912.1"/>
    <property type="molecule type" value="Genomic_DNA"/>
</dbReference>
<dbReference type="GeneID" id="8863249"/>
<dbReference type="InterPro" id="IPR018936">
    <property type="entry name" value="PI3/4_kinase_CS"/>
</dbReference>
<dbReference type="Proteomes" id="UP000006671">
    <property type="component" value="Unassembled WGS sequence"/>
</dbReference>
<evidence type="ECO:0000256" key="5">
    <source>
        <dbReference type="ARBA" id="ARBA00022777"/>
    </source>
</evidence>
<keyword evidence="6" id="KW-0067">ATP-binding</keyword>
<sequence>MEYLEQVLSESPLKLPTDEEKWRLWEAREILKKNPKALPKVMLSVPWQYPYAVYLAHSIIPKWKEPETLDAIELLDFNYSSEHVRRYALKLLDKLPDNTFADFVLQLVQTLKYELYHDSPLSRYLLKRGLRSTHIIGHILFWHLKAEMHVPYIRERYGIILEEYLRNCGGHRRELLKQSGIVGQLYSIAMKVKEAKSEDHLKVLREELSKLRHPPKFTLPLSPKMEVKGVLVDKCKVMDSKKLPLWLVFENADETAAPVFVMFKAGDDIRQDLLTLQMLKIMDKLWKHEGLDLHMQPYGCVCLGDMIGMIEIVLNSTTIAKITGKALHAFSDEPIYNWLKLHNTTDNEWITAVNNFALSSAGYCVATYVLGIGDRHNDNIMVTKKGDLFHIDFGHFLGNYKSFLLYKRETAPFVFTTMYAYVMGGEGSTKYIEFSENCCAAYNIIRQHGKLLINLFLLMLATGIPELRSSNDVKWIENCLKLKGTDEEGSAHFREQLKKSLSNTKTNINNALHIIAHQK</sequence>
<dbReference type="STRING" id="5762.D2UZA6"/>
<dbReference type="Gene3D" id="3.30.1010.10">
    <property type="entry name" value="Phosphatidylinositol 3-kinase Catalytic Subunit, Chain A, domain 4"/>
    <property type="match status" value="1"/>
</dbReference>
<evidence type="ECO:0000259" key="8">
    <source>
        <dbReference type="PROSITE" id="PS51545"/>
    </source>
</evidence>
<evidence type="ECO:0000313" key="9">
    <source>
        <dbReference type="EMBL" id="EFC49912.1"/>
    </source>
</evidence>
<dbReference type="GO" id="GO:0048015">
    <property type="term" value="P:phosphatidylinositol-mediated signaling"/>
    <property type="evidence" value="ECO:0007669"/>
    <property type="project" value="TreeGrafter"/>
</dbReference>
<dbReference type="PANTHER" id="PTHR10048:SF14">
    <property type="entry name" value="LD28067P"/>
    <property type="match status" value="1"/>
</dbReference>
<dbReference type="SMART" id="SM00146">
    <property type="entry name" value="PI3Kc"/>
    <property type="match status" value="1"/>
</dbReference>
<organism evidence="10">
    <name type="scientific">Naegleria gruberi</name>
    <name type="common">Amoeba</name>
    <dbReference type="NCBI Taxonomy" id="5762"/>
    <lineage>
        <taxon>Eukaryota</taxon>
        <taxon>Discoba</taxon>
        <taxon>Heterolobosea</taxon>
        <taxon>Tetramitia</taxon>
        <taxon>Eutetramitia</taxon>
        <taxon>Vahlkampfiidae</taxon>
        <taxon>Naegleria</taxon>
    </lineage>
</organism>
<dbReference type="GO" id="GO:0005524">
    <property type="term" value="F:ATP binding"/>
    <property type="evidence" value="ECO:0007669"/>
    <property type="project" value="UniProtKB-KW"/>
</dbReference>
<dbReference type="GO" id="GO:0035005">
    <property type="term" value="F:1-phosphatidylinositol-4-phosphate 3-kinase activity"/>
    <property type="evidence" value="ECO:0007669"/>
    <property type="project" value="TreeGrafter"/>
</dbReference>
<dbReference type="SUPFAM" id="SSF48371">
    <property type="entry name" value="ARM repeat"/>
    <property type="match status" value="1"/>
</dbReference>
<dbReference type="InterPro" id="IPR001263">
    <property type="entry name" value="PI3K_accessory_dom"/>
</dbReference>
<keyword evidence="3" id="KW-0808">Transferase</keyword>